<keyword evidence="1" id="KW-1133">Transmembrane helix</keyword>
<feature type="transmembrane region" description="Helical" evidence="1">
    <location>
        <begin position="61"/>
        <end position="81"/>
    </location>
</feature>
<dbReference type="InterPro" id="IPR036779">
    <property type="entry name" value="LysM_dom_sf"/>
</dbReference>
<keyword evidence="4" id="KW-1185">Reference proteome</keyword>
<evidence type="ECO:0000259" key="2">
    <source>
        <dbReference type="PROSITE" id="PS51782"/>
    </source>
</evidence>
<dbReference type="PROSITE" id="PS51782">
    <property type="entry name" value="LYSM"/>
    <property type="match status" value="1"/>
</dbReference>
<dbReference type="OrthoDB" id="1716479at2"/>
<proteinExistence type="predicted"/>
<dbReference type="AlphaFoldDB" id="A0A1G5RTN1"/>
<dbReference type="RefSeq" id="WP_092589231.1">
    <property type="nucleotide sequence ID" value="NZ_FMWL01000002.1"/>
</dbReference>
<evidence type="ECO:0000313" key="3">
    <source>
        <dbReference type="EMBL" id="SCZ76801.1"/>
    </source>
</evidence>
<accession>A0A1G5RTN1</accession>
<evidence type="ECO:0000256" key="1">
    <source>
        <dbReference type="SAM" id="Phobius"/>
    </source>
</evidence>
<dbReference type="Gene3D" id="3.10.350.10">
    <property type="entry name" value="LysM domain"/>
    <property type="match status" value="1"/>
</dbReference>
<feature type="domain" description="LysM" evidence="2">
    <location>
        <begin position="95"/>
        <end position="149"/>
    </location>
</feature>
<dbReference type="InterPro" id="IPR018392">
    <property type="entry name" value="LysM"/>
</dbReference>
<dbReference type="Proteomes" id="UP000199208">
    <property type="component" value="Unassembled WGS sequence"/>
</dbReference>
<dbReference type="STRING" id="1120920.SAMN03080599_00415"/>
<dbReference type="EMBL" id="FMWL01000002">
    <property type="protein sequence ID" value="SCZ76801.1"/>
    <property type="molecule type" value="Genomic_DNA"/>
</dbReference>
<reference evidence="3 4" key="1">
    <citation type="submission" date="2016-10" db="EMBL/GenBank/DDBJ databases">
        <authorList>
            <person name="de Groot N.N."/>
        </authorList>
    </citation>
    <scope>NUCLEOTIDE SEQUENCE [LARGE SCALE GENOMIC DNA]</scope>
    <source>
        <strain evidence="3 4">DSM 2784</strain>
    </source>
</reference>
<keyword evidence="1" id="KW-0472">Membrane</keyword>
<dbReference type="SMART" id="SM00257">
    <property type="entry name" value="LysM"/>
    <property type="match status" value="1"/>
</dbReference>
<gene>
    <name evidence="3" type="ORF">SAMN03080599_00415</name>
</gene>
<protein>
    <submittedName>
        <fullName evidence="3">LysM domain-containing protein</fullName>
    </submittedName>
</protein>
<keyword evidence="1" id="KW-0812">Transmembrane</keyword>
<sequence>MTHTMTAATASGTFHRSGSRLKEKTIAIPSGIRPEGCTPQKRPVSKQRTYARRNARKSIPAGFWMALFAWIIAIFIMSGNLNETFSLAEPKPQLMEIQVEKGDTLWGIAQALNNTVFNHEHDLRYLIYVIEEHNGLNSPIIQPGQILKIPLDL</sequence>
<dbReference type="CDD" id="cd00118">
    <property type="entry name" value="LysM"/>
    <property type="match status" value="1"/>
</dbReference>
<organism evidence="3 4">
    <name type="scientific">Acidaminobacter hydrogenoformans DSM 2784</name>
    <dbReference type="NCBI Taxonomy" id="1120920"/>
    <lineage>
        <taxon>Bacteria</taxon>
        <taxon>Bacillati</taxon>
        <taxon>Bacillota</taxon>
        <taxon>Clostridia</taxon>
        <taxon>Peptostreptococcales</taxon>
        <taxon>Acidaminobacteraceae</taxon>
        <taxon>Acidaminobacter</taxon>
    </lineage>
</organism>
<dbReference type="Pfam" id="PF01476">
    <property type="entry name" value="LysM"/>
    <property type="match status" value="1"/>
</dbReference>
<name>A0A1G5RTN1_9FIRM</name>
<dbReference type="SUPFAM" id="SSF54106">
    <property type="entry name" value="LysM domain"/>
    <property type="match status" value="1"/>
</dbReference>
<evidence type="ECO:0000313" key="4">
    <source>
        <dbReference type="Proteomes" id="UP000199208"/>
    </source>
</evidence>